<accession>A0A4R1BME6</accession>
<dbReference type="AlphaFoldDB" id="A0A4R1BME6"/>
<feature type="transmembrane region" description="Helical" evidence="1">
    <location>
        <begin position="142"/>
        <end position="161"/>
    </location>
</feature>
<dbReference type="RefSeq" id="WP_131447067.1">
    <property type="nucleotide sequence ID" value="NZ_SJZI01000004.1"/>
</dbReference>
<keyword evidence="1" id="KW-1133">Transmembrane helix</keyword>
<dbReference type="OrthoDB" id="6691119at2"/>
<dbReference type="Pfam" id="PF10947">
    <property type="entry name" value="DUF2628"/>
    <property type="match status" value="1"/>
</dbReference>
<evidence type="ECO:0000313" key="2">
    <source>
        <dbReference type="EMBL" id="TCJ18661.1"/>
    </source>
</evidence>
<keyword evidence="1" id="KW-0472">Membrane</keyword>
<keyword evidence="1" id="KW-0812">Transmembrane</keyword>
<keyword evidence="3" id="KW-1185">Reference proteome</keyword>
<name>A0A4R1BME6_9BACT</name>
<protein>
    <submittedName>
        <fullName evidence="2">DUF2628 domain-containing protein</fullName>
    </submittedName>
</protein>
<reference evidence="2 3" key="1">
    <citation type="submission" date="2019-03" db="EMBL/GenBank/DDBJ databases">
        <authorList>
            <person name="Kim M.K.M."/>
        </authorList>
    </citation>
    <scope>NUCLEOTIDE SEQUENCE [LARGE SCALE GENOMIC DNA]</scope>
    <source>
        <strain evidence="2 3">17J68-12</strain>
    </source>
</reference>
<dbReference type="InterPro" id="IPR024399">
    <property type="entry name" value="DUF2628"/>
</dbReference>
<feature type="transmembrane region" description="Helical" evidence="1">
    <location>
        <begin position="93"/>
        <end position="114"/>
    </location>
</feature>
<dbReference type="EMBL" id="SJZI01000004">
    <property type="protein sequence ID" value="TCJ18661.1"/>
    <property type="molecule type" value="Genomic_DNA"/>
</dbReference>
<dbReference type="Proteomes" id="UP000295334">
    <property type="component" value="Unassembled WGS sequence"/>
</dbReference>
<gene>
    <name evidence="2" type="ORF">EPD60_03945</name>
</gene>
<proteinExistence type="predicted"/>
<comment type="caution">
    <text evidence="2">The sequence shown here is derived from an EMBL/GenBank/DDBJ whole genome shotgun (WGS) entry which is preliminary data.</text>
</comment>
<sequence length="167" mass="19307">MPAAVITPTISEYAAYENFFGKDSRYYLNRLERYQRGERYIFNGYAFLFGFFWFLYRKLYLEAIVLIGLLVVESILEELILDALFPEGGGRAVSWLFNLAVWTATGFLANMFYLRKAKRVVASVQELDAVSASERLARKGGISYWFLLPIVLVITAIIIYSRMNTEY</sequence>
<evidence type="ECO:0000256" key="1">
    <source>
        <dbReference type="SAM" id="Phobius"/>
    </source>
</evidence>
<evidence type="ECO:0000313" key="3">
    <source>
        <dbReference type="Proteomes" id="UP000295334"/>
    </source>
</evidence>
<organism evidence="2 3">
    <name type="scientific">Flaviaesturariibacter flavus</name>
    <dbReference type="NCBI Taxonomy" id="2502780"/>
    <lineage>
        <taxon>Bacteria</taxon>
        <taxon>Pseudomonadati</taxon>
        <taxon>Bacteroidota</taxon>
        <taxon>Chitinophagia</taxon>
        <taxon>Chitinophagales</taxon>
        <taxon>Chitinophagaceae</taxon>
        <taxon>Flaviaestuariibacter</taxon>
    </lineage>
</organism>
<feature type="transmembrane region" description="Helical" evidence="1">
    <location>
        <begin position="40"/>
        <end position="56"/>
    </location>
</feature>